<evidence type="ECO:0000313" key="1">
    <source>
        <dbReference type="EMBL" id="AOR76031.1"/>
    </source>
</evidence>
<accession>A0A031JB58</accession>
<dbReference type="EMBL" id="CP017075">
    <property type="protein sequence ID" value="AOR76031.1"/>
    <property type="molecule type" value="Genomic_DNA"/>
</dbReference>
<reference evidence="1" key="2">
    <citation type="submission" date="2016-08" db="EMBL/GenBank/DDBJ databases">
        <authorList>
            <person name="Seilhamer J.J."/>
        </authorList>
    </citation>
    <scope>NUCLEOTIDE SEQUENCE [LARGE SCALE GENOMIC DNA]</scope>
    <source>
        <strain evidence="1">SA1</strain>
    </source>
</reference>
<proteinExistence type="predicted"/>
<dbReference type="Proteomes" id="UP000094626">
    <property type="component" value="Chromosome"/>
</dbReference>
<organism evidence="2 3">
    <name type="scientific">Novosphingobium resinovorum</name>
    <dbReference type="NCBI Taxonomy" id="158500"/>
    <lineage>
        <taxon>Bacteria</taxon>
        <taxon>Pseudomonadati</taxon>
        <taxon>Pseudomonadota</taxon>
        <taxon>Alphaproteobacteria</taxon>
        <taxon>Sphingomonadales</taxon>
        <taxon>Sphingomonadaceae</taxon>
        <taxon>Novosphingobium</taxon>
    </lineage>
</organism>
<dbReference type="KEGG" id="nre:BES08_04120"/>
<evidence type="ECO:0000313" key="4">
    <source>
        <dbReference type="Proteomes" id="UP000094626"/>
    </source>
</evidence>
<evidence type="ECO:0008006" key="5">
    <source>
        <dbReference type="Google" id="ProtNLM"/>
    </source>
</evidence>
<dbReference type="Proteomes" id="UP000024329">
    <property type="component" value="Unassembled WGS sequence"/>
</dbReference>
<reference evidence="2 3" key="1">
    <citation type="submission" date="2014-03" db="EMBL/GenBank/DDBJ databases">
        <title>Whole genome sequence of Novosphingobium resinovorum KF1.</title>
        <authorList>
            <person name="Gan H.M."/>
            <person name="Gan H.Y."/>
            <person name="Chew T.H."/>
            <person name="Savka M.A."/>
        </authorList>
    </citation>
    <scope>NUCLEOTIDE SEQUENCE [LARGE SCALE GENOMIC DNA]</scope>
    <source>
        <strain evidence="2 3">KF1</strain>
    </source>
</reference>
<evidence type="ECO:0000313" key="3">
    <source>
        <dbReference type="Proteomes" id="UP000024329"/>
    </source>
</evidence>
<protein>
    <recommendedName>
        <fullName evidence="5">RNA polymerase sigma-70 region 4 domain-containing protein</fullName>
    </recommendedName>
</protein>
<keyword evidence="4" id="KW-1185">Reference proteome</keyword>
<dbReference type="EMBL" id="JFYZ01000066">
    <property type="protein sequence ID" value="EZP70492.1"/>
    <property type="molecule type" value="Genomic_DNA"/>
</dbReference>
<name>A0A031JB58_9SPHN</name>
<dbReference type="Gene3D" id="1.10.10.60">
    <property type="entry name" value="Homeodomain-like"/>
    <property type="match status" value="1"/>
</dbReference>
<sequence length="71" mass="7822">MTAGNLSPEHERNAAIYVAVVDGATFGELAARYGISKVRVQKAYARERTNAWEARRRGETSYLGRPIPGDV</sequence>
<dbReference type="AlphaFoldDB" id="A0A031JB58"/>
<evidence type="ECO:0000313" key="2">
    <source>
        <dbReference type="EMBL" id="EZP70492.1"/>
    </source>
</evidence>
<gene>
    <name evidence="1" type="ORF">BES08_04120</name>
    <name evidence="2" type="ORF">BV97_05416</name>
</gene>
<reference evidence="4" key="3">
    <citation type="journal article" date="2017" name="J. Biotechnol.">
        <title>Complete genome sequence of Novosphingobium resinovorum SA1, a versatile xenobiotic-degrading bacterium capable of utilizing sulfanilic acid.</title>
        <authorList>
            <person name="Hegedus B."/>
            <person name="Kos P.B."/>
            <person name="Balint B."/>
            <person name="Maroti G."/>
            <person name="Gan H.M."/>
            <person name="Perei K."/>
            <person name="Rakhely G."/>
        </authorList>
    </citation>
    <scope>NUCLEOTIDE SEQUENCE [LARGE SCALE GENOMIC DNA]</scope>
    <source>
        <strain evidence="4">SA1</strain>
    </source>
</reference>